<dbReference type="EMBL" id="QGNW01000745">
    <property type="protein sequence ID" value="RVW63237.1"/>
    <property type="molecule type" value="Genomic_DNA"/>
</dbReference>
<evidence type="ECO:0000313" key="3">
    <source>
        <dbReference type="Proteomes" id="UP000288805"/>
    </source>
</evidence>
<gene>
    <name evidence="2" type="ORF">CK203_058651</name>
</gene>
<evidence type="ECO:0000313" key="2">
    <source>
        <dbReference type="EMBL" id="RVW63237.1"/>
    </source>
</evidence>
<name>A0A438FTF2_VITVI</name>
<dbReference type="Proteomes" id="UP000288805">
    <property type="component" value="Unassembled WGS sequence"/>
</dbReference>
<dbReference type="AlphaFoldDB" id="A0A438FTF2"/>
<accession>A0A438FTF2</accession>
<dbReference type="InterPro" id="IPR041577">
    <property type="entry name" value="RT_RNaseH_2"/>
</dbReference>
<dbReference type="SUPFAM" id="SSF56672">
    <property type="entry name" value="DNA/RNA polymerases"/>
    <property type="match status" value="1"/>
</dbReference>
<dbReference type="InterPro" id="IPR043128">
    <property type="entry name" value="Rev_trsase/Diguanyl_cyclase"/>
</dbReference>
<dbReference type="PANTHER" id="PTHR34072">
    <property type="entry name" value="ENZYMATIC POLYPROTEIN-RELATED"/>
    <property type="match status" value="1"/>
</dbReference>
<dbReference type="Gene3D" id="3.30.70.270">
    <property type="match status" value="1"/>
</dbReference>
<evidence type="ECO:0000259" key="1">
    <source>
        <dbReference type="Pfam" id="PF17919"/>
    </source>
</evidence>
<proteinExistence type="predicted"/>
<protein>
    <recommendedName>
        <fullName evidence="1">Reverse transcriptase/retrotransposon-derived protein RNase H-like domain-containing protein</fullName>
    </recommendedName>
</protein>
<dbReference type="PANTHER" id="PTHR34072:SF57">
    <property type="entry name" value="RNA-DIRECTED DNA POLYMERASE"/>
    <property type="match status" value="1"/>
</dbReference>
<reference evidence="2 3" key="1">
    <citation type="journal article" date="2018" name="PLoS Genet.">
        <title>Population sequencing reveals clonal diversity and ancestral inbreeding in the grapevine cultivar Chardonnay.</title>
        <authorList>
            <person name="Roach M.J."/>
            <person name="Johnson D.L."/>
            <person name="Bohlmann J."/>
            <person name="van Vuuren H.J."/>
            <person name="Jones S.J."/>
            <person name="Pretorius I.S."/>
            <person name="Schmidt S.A."/>
            <person name="Borneman A.R."/>
        </authorList>
    </citation>
    <scope>NUCLEOTIDE SEQUENCE [LARGE SCALE GENOMIC DNA]</scope>
    <source>
        <strain evidence="3">cv. Chardonnay</strain>
        <tissue evidence="2">Leaf</tissue>
    </source>
</reference>
<sequence>MSLVNDYVHDTKLRCFPLMVSNTKSLSLNHLAMVHTSHLIILPLNHLPEARRDKLVDLNGQSPLALPSVGLVITTQVVPKKSWITVVQNDKGEDVSTGLTSGRRVGIDYRKLNVVRRKDHFLLPFIDQVLERSLAIHSTISWMATPIKDVKFVWDDRCQWSFEELKLFLMTVPIVRAPNWQLPFEVMCDASDFALGVVWAKRRWKAHDAKARLIRWILLLQEFNLQIKDKKGVENVVVTICQG</sequence>
<organism evidence="2 3">
    <name type="scientific">Vitis vinifera</name>
    <name type="common">Grape</name>
    <dbReference type="NCBI Taxonomy" id="29760"/>
    <lineage>
        <taxon>Eukaryota</taxon>
        <taxon>Viridiplantae</taxon>
        <taxon>Streptophyta</taxon>
        <taxon>Embryophyta</taxon>
        <taxon>Tracheophyta</taxon>
        <taxon>Spermatophyta</taxon>
        <taxon>Magnoliopsida</taxon>
        <taxon>eudicotyledons</taxon>
        <taxon>Gunneridae</taxon>
        <taxon>Pentapetalae</taxon>
        <taxon>rosids</taxon>
        <taxon>Vitales</taxon>
        <taxon>Vitaceae</taxon>
        <taxon>Viteae</taxon>
        <taxon>Vitis</taxon>
    </lineage>
</organism>
<dbReference type="InterPro" id="IPR043502">
    <property type="entry name" value="DNA/RNA_pol_sf"/>
</dbReference>
<comment type="caution">
    <text evidence="2">The sequence shown here is derived from an EMBL/GenBank/DDBJ whole genome shotgun (WGS) entry which is preliminary data.</text>
</comment>
<dbReference type="Pfam" id="PF17919">
    <property type="entry name" value="RT_RNaseH_2"/>
    <property type="match status" value="1"/>
</dbReference>
<feature type="domain" description="Reverse transcriptase/retrotransposon-derived protein RNase H-like" evidence="1">
    <location>
        <begin position="154"/>
        <end position="202"/>
    </location>
</feature>